<evidence type="ECO:0000256" key="1">
    <source>
        <dbReference type="SAM" id="Phobius"/>
    </source>
</evidence>
<keyword evidence="1" id="KW-1133">Transmembrane helix</keyword>
<feature type="domain" description="DUF2089" evidence="3">
    <location>
        <begin position="54"/>
        <end position="82"/>
    </location>
</feature>
<dbReference type="EMBL" id="CZBI01000002">
    <property type="protein sequence ID" value="CUP89209.1"/>
    <property type="molecule type" value="Genomic_DNA"/>
</dbReference>
<dbReference type="InterPro" id="IPR018658">
    <property type="entry name" value="DUF2089"/>
</dbReference>
<dbReference type="Pfam" id="PF09862">
    <property type="entry name" value="DUF2089"/>
    <property type="match status" value="1"/>
</dbReference>
<evidence type="ECO:0000259" key="2">
    <source>
        <dbReference type="Pfam" id="PF09862"/>
    </source>
</evidence>
<accession>A0A174S463</accession>
<feature type="transmembrane region" description="Helical" evidence="1">
    <location>
        <begin position="17"/>
        <end position="35"/>
    </location>
</feature>
<keyword evidence="1" id="KW-0812">Transmembrane</keyword>
<dbReference type="InterPro" id="IPR053957">
    <property type="entry name" value="DUF2089_Zn_ribbon"/>
</dbReference>
<sequence length="135" mass="15578">MNIDLIIIKAVINKIKYYINIIDVIVCFIRIYLYFCIINEDDMNEVKKRLPLQCPSCDAPLKVGRLFCEECNTEVCGNFELPLLARLSEKEQQFVLDFVKSSGSLKDMAKNIGVSYPTVRNMLDDIIDKLTKMDM</sequence>
<gene>
    <name evidence="4" type="ORF">ERS852557_02083</name>
</gene>
<feature type="domain" description="DUF2089" evidence="2">
    <location>
        <begin position="87"/>
        <end position="131"/>
    </location>
</feature>
<dbReference type="Proteomes" id="UP000095541">
    <property type="component" value="Unassembled WGS sequence"/>
</dbReference>
<organism evidence="4 5">
    <name type="scientific">Bacteroides thetaiotaomicron</name>
    <dbReference type="NCBI Taxonomy" id="818"/>
    <lineage>
        <taxon>Bacteria</taxon>
        <taxon>Pseudomonadati</taxon>
        <taxon>Bacteroidota</taxon>
        <taxon>Bacteroidia</taxon>
        <taxon>Bacteroidales</taxon>
        <taxon>Bacteroidaceae</taxon>
        <taxon>Bacteroides</taxon>
    </lineage>
</organism>
<proteinExistence type="predicted"/>
<dbReference type="Pfam" id="PF22747">
    <property type="entry name" value="Zn_ribbon_DUF2089"/>
    <property type="match status" value="1"/>
</dbReference>
<evidence type="ECO:0000313" key="4">
    <source>
        <dbReference type="EMBL" id="CUP89209.1"/>
    </source>
</evidence>
<reference evidence="4 5" key="1">
    <citation type="submission" date="2015-09" db="EMBL/GenBank/DDBJ databases">
        <authorList>
            <consortium name="Pathogen Informatics"/>
        </authorList>
    </citation>
    <scope>NUCLEOTIDE SEQUENCE [LARGE SCALE GENOMIC DNA]</scope>
    <source>
        <strain evidence="4 5">2789STDY5834945</strain>
    </source>
</reference>
<name>A0A174S463_BACT4</name>
<evidence type="ECO:0000259" key="3">
    <source>
        <dbReference type="Pfam" id="PF22747"/>
    </source>
</evidence>
<keyword evidence="1" id="KW-0472">Membrane</keyword>
<dbReference type="AlphaFoldDB" id="A0A174S463"/>
<protein>
    <submittedName>
        <fullName evidence="4">Protein of uncharacterized function(DUF2089)</fullName>
    </submittedName>
</protein>
<evidence type="ECO:0000313" key="5">
    <source>
        <dbReference type="Proteomes" id="UP000095541"/>
    </source>
</evidence>